<evidence type="ECO:0000256" key="1">
    <source>
        <dbReference type="ARBA" id="ARBA00022729"/>
    </source>
</evidence>
<dbReference type="AlphaFoldDB" id="A0A4U0FAN0"/>
<evidence type="ECO:0000313" key="5">
    <source>
        <dbReference type="Proteomes" id="UP000309673"/>
    </source>
</evidence>
<gene>
    <name evidence="4" type="ORF">E5161_11680</name>
</gene>
<dbReference type="PROSITE" id="PS51257">
    <property type="entry name" value="PROKAR_LIPOPROTEIN"/>
    <property type="match status" value="1"/>
</dbReference>
<evidence type="ECO:0000259" key="3">
    <source>
        <dbReference type="Pfam" id="PF11611"/>
    </source>
</evidence>
<dbReference type="EMBL" id="SUPK01000005">
    <property type="protein sequence ID" value="TJY41856.1"/>
    <property type="molecule type" value="Genomic_DNA"/>
</dbReference>
<evidence type="ECO:0000313" key="4">
    <source>
        <dbReference type="EMBL" id="TJY41856.1"/>
    </source>
</evidence>
<sequence>MFTHRRETYIAVKKLVALLAVLTVVLAGCGEANISKADSSTSAKSSAQASPAAAKETESASPKAEETNKLGDSVNFDDLVVTVAGVRESKSQLMKPKEGNKILLVDITAENKGNKEINVSSMLQTKMADDQGYQYNLTIVDDQKGNFDGAVAAGRKLRGEVAFEVPKDAASLEFIFSDPFESGQAIWKVK</sequence>
<accession>A0A4U0FAN0</accession>
<keyword evidence="5" id="KW-1185">Reference proteome</keyword>
<keyword evidence="1" id="KW-0732">Signal</keyword>
<dbReference type="Pfam" id="PF11611">
    <property type="entry name" value="DUF4352"/>
    <property type="match status" value="1"/>
</dbReference>
<dbReference type="OrthoDB" id="1795719at2"/>
<dbReference type="Proteomes" id="UP000309673">
    <property type="component" value="Unassembled WGS sequence"/>
</dbReference>
<feature type="region of interest" description="Disordered" evidence="2">
    <location>
        <begin position="36"/>
        <end position="70"/>
    </location>
</feature>
<reference evidence="4 5" key="1">
    <citation type="submission" date="2019-04" db="EMBL/GenBank/DDBJ databases">
        <title>Cohnella sp. nov., isolated from soil.</title>
        <authorList>
            <person name="Kim W."/>
        </authorList>
    </citation>
    <scope>NUCLEOTIDE SEQUENCE [LARGE SCALE GENOMIC DNA]</scope>
    <source>
        <strain evidence="4 5">CAU 1483</strain>
    </source>
</reference>
<dbReference type="InterPro" id="IPR029050">
    <property type="entry name" value="Immunoprotect_excell_Ig-like"/>
</dbReference>
<dbReference type="Gene3D" id="2.60.40.1240">
    <property type="match status" value="1"/>
</dbReference>
<feature type="compositionally biased region" description="Low complexity" evidence="2">
    <location>
        <begin position="36"/>
        <end position="54"/>
    </location>
</feature>
<organism evidence="4 5">
    <name type="scientific">Cohnella pontilimi</name>
    <dbReference type="NCBI Taxonomy" id="2564100"/>
    <lineage>
        <taxon>Bacteria</taxon>
        <taxon>Bacillati</taxon>
        <taxon>Bacillota</taxon>
        <taxon>Bacilli</taxon>
        <taxon>Bacillales</taxon>
        <taxon>Paenibacillaceae</taxon>
        <taxon>Cohnella</taxon>
    </lineage>
</organism>
<name>A0A4U0FAN0_9BACL</name>
<protein>
    <submittedName>
        <fullName evidence="4">DUF4352 domain-containing protein</fullName>
    </submittedName>
</protein>
<dbReference type="InterPro" id="IPR029051">
    <property type="entry name" value="DUF4352"/>
</dbReference>
<feature type="compositionally biased region" description="Basic and acidic residues" evidence="2">
    <location>
        <begin position="55"/>
        <end position="69"/>
    </location>
</feature>
<feature type="domain" description="DUF4352" evidence="3">
    <location>
        <begin position="69"/>
        <end position="184"/>
    </location>
</feature>
<proteinExistence type="predicted"/>
<evidence type="ECO:0000256" key="2">
    <source>
        <dbReference type="SAM" id="MobiDB-lite"/>
    </source>
</evidence>
<comment type="caution">
    <text evidence="4">The sequence shown here is derived from an EMBL/GenBank/DDBJ whole genome shotgun (WGS) entry which is preliminary data.</text>
</comment>